<dbReference type="InterPro" id="IPR011083">
    <property type="entry name" value="Phage_tail_collar_dom"/>
</dbReference>
<evidence type="ECO:0000259" key="2">
    <source>
        <dbReference type="Pfam" id="PF07484"/>
    </source>
</evidence>
<protein>
    <submittedName>
        <fullName evidence="3">Phage tail protein</fullName>
    </submittedName>
</protein>
<gene>
    <name evidence="3" type="ORF">GRI62_04495</name>
</gene>
<proteinExistence type="predicted"/>
<reference evidence="3 4" key="1">
    <citation type="submission" date="2019-12" db="EMBL/GenBank/DDBJ databases">
        <title>Genomic-based taxomic classification of the family Erythrobacteraceae.</title>
        <authorList>
            <person name="Xu L."/>
        </authorList>
    </citation>
    <scope>NUCLEOTIDE SEQUENCE [LARGE SCALE GENOMIC DNA]</scope>
    <source>
        <strain evidence="3 4">RC4-10-4</strain>
    </source>
</reference>
<evidence type="ECO:0000256" key="1">
    <source>
        <dbReference type="SAM" id="SignalP"/>
    </source>
</evidence>
<comment type="caution">
    <text evidence="3">The sequence shown here is derived from an EMBL/GenBank/DDBJ whole genome shotgun (WGS) entry which is preliminary data.</text>
</comment>
<name>A0A845A1N8_9SPHN</name>
<dbReference type="EMBL" id="WTYH01000001">
    <property type="protein sequence ID" value="MXO92867.1"/>
    <property type="molecule type" value="Genomic_DNA"/>
</dbReference>
<feature type="domain" description="Phage tail collar" evidence="2">
    <location>
        <begin position="32"/>
        <end position="86"/>
    </location>
</feature>
<accession>A0A845A1N8</accession>
<dbReference type="Pfam" id="PF07484">
    <property type="entry name" value="Collar"/>
    <property type="match status" value="1"/>
</dbReference>
<feature type="chain" id="PRO_5032604227" evidence="1">
    <location>
        <begin position="27"/>
        <end position="204"/>
    </location>
</feature>
<dbReference type="Proteomes" id="UP000460626">
    <property type="component" value="Unassembled WGS sequence"/>
</dbReference>
<dbReference type="AlphaFoldDB" id="A0A845A1N8"/>
<dbReference type="OrthoDB" id="9810174at2"/>
<evidence type="ECO:0000313" key="3">
    <source>
        <dbReference type="EMBL" id="MXO92867.1"/>
    </source>
</evidence>
<dbReference type="InterPro" id="IPR037053">
    <property type="entry name" value="Phage_tail_collar_dom_sf"/>
</dbReference>
<organism evidence="3 4">
    <name type="scientific">Aurantiacibacter arachoides</name>
    <dbReference type="NCBI Taxonomy" id="1850444"/>
    <lineage>
        <taxon>Bacteria</taxon>
        <taxon>Pseudomonadati</taxon>
        <taxon>Pseudomonadota</taxon>
        <taxon>Alphaproteobacteria</taxon>
        <taxon>Sphingomonadales</taxon>
        <taxon>Erythrobacteraceae</taxon>
        <taxon>Aurantiacibacter</taxon>
    </lineage>
</organism>
<keyword evidence="4" id="KW-1185">Reference proteome</keyword>
<dbReference type="RefSeq" id="WP_131452198.1">
    <property type="nucleotide sequence ID" value="NZ_WTYH01000001.1"/>
</dbReference>
<feature type="signal peptide" evidence="1">
    <location>
        <begin position="1"/>
        <end position="26"/>
    </location>
</feature>
<dbReference type="SUPFAM" id="SSF88874">
    <property type="entry name" value="Receptor-binding domain of short tail fibre protein gp12"/>
    <property type="match status" value="1"/>
</dbReference>
<sequence>MRASSAFTAALLACVASAGLSVPAKAQDPFIGQLSLFGSNFCPRGYASASGQILAISQNTALFSLFGTTYGGNGTTTFALPDLRGRRAVGQGQGPGLPFYSLGQIAGTETHTLTVPELGAHSHAGTVRAFPTYGDAPRPVRNYIARSADGSNNYTSSTTPPSTLMGADALRVANTGGSQPHENRPPYLAMNWCVALEGIFPSRN</sequence>
<keyword evidence="1" id="KW-0732">Signal</keyword>
<dbReference type="Gene3D" id="3.90.1340.10">
    <property type="entry name" value="Phage tail collar domain"/>
    <property type="match status" value="1"/>
</dbReference>
<evidence type="ECO:0000313" key="4">
    <source>
        <dbReference type="Proteomes" id="UP000460626"/>
    </source>
</evidence>